<dbReference type="InterPro" id="IPR039311">
    <property type="entry name" value="FAM187A/B"/>
</dbReference>
<dbReference type="Gene3D" id="2.60.40.10">
    <property type="entry name" value="Immunoglobulins"/>
    <property type="match status" value="2"/>
</dbReference>
<sequence>MNIYIIITNTIYTESLEIYCRDKDRLIVSDTLDEYLLVDAVLGSTIKLQCHFCQELSNKEARLWYVQDRFKDFAEVEVQFDMNNNASYDRVHLTSDSDLVFMSFEKEDAGIYRCHGQLGEDVENKFNYRLEPIFERNQTRDKIHYGNLTDYEEYRQINLVPVAHRFAVSLMKPLAKIREAGIILEVITEWSPWTPCARCAENRGIKTSLAQCRLRSRISPAKPILKNGDFEFFFTRSPLLPCRSVLLNFLFPAVSAVVRNLPEFLLEQPCDNCKKKKKARKDKFKYKKTLTLMEGEHFSIGCPDADVDSVVIWRKDGLIMKPGIKTVYSLFENENEHHAHVDPFLTLYLVQVTQNEKGNYTCYIDGQKILQLRIYIRSNEAFFTSAFLRHMKYLGYVLLIAFFGYCAGVFILWRNRHKYPKYTFEKFMEERGKKKDQEEQEFLWMEEAVGD</sequence>
<name>A0AAV7HXG5_COTGL</name>
<dbReference type="GO" id="GO:0016020">
    <property type="term" value="C:membrane"/>
    <property type="evidence" value="ECO:0007669"/>
    <property type="project" value="UniProtKB-SubCell"/>
</dbReference>
<evidence type="ECO:0000313" key="10">
    <source>
        <dbReference type="EMBL" id="KAH0535428.1"/>
    </source>
</evidence>
<keyword evidence="3 8" id="KW-0812">Transmembrane</keyword>
<evidence type="ECO:0000256" key="8">
    <source>
        <dbReference type="SAM" id="Phobius"/>
    </source>
</evidence>
<comment type="caution">
    <text evidence="10">The sequence shown here is derived from an EMBL/GenBank/DDBJ whole genome shotgun (WGS) entry which is preliminary data.</text>
</comment>
<evidence type="ECO:0000256" key="2">
    <source>
        <dbReference type="ARBA" id="ARBA00008727"/>
    </source>
</evidence>
<evidence type="ECO:0000256" key="6">
    <source>
        <dbReference type="ARBA" id="ARBA00023136"/>
    </source>
</evidence>
<keyword evidence="4" id="KW-0732">Signal</keyword>
<dbReference type="InterPro" id="IPR007110">
    <property type="entry name" value="Ig-like_dom"/>
</dbReference>
<evidence type="ECO:0000256" key="5">
    <source>
        <dbReference type="ARBA" id="ARBA00022989"/>
    </source>
</evidence>
<comment type="similarity">
    <text evidence="2">Belongs to the FAM187 family.</text>
</comment>
<evidence type="ECO:0000313" key="11">
    <source>
        <dbReference type="Proteomes" id="UP000826195"/>
    </source>
</evidence>
<dbReference type="InterPro" id="IPR013783">
    <property type="entry name" value="Ig-like_fold"/>
</dbReference>
<protein>
    <recommendedName>
        <fullName evidence="9">Ig-like domain-containing protein</fullName>
    </recommendedName>
</protein>
<dbReference type="InterPro" id="IPR036179">
    <property type="entry name" value="Ig-like_dom_sf"/>
</dbReference>
<dbReference type="PANTHER" id="PTHR32178">
    <property type="entry name" value="FAM187"/>
    <property type="match status" value="1"/>
</dbReference>
<keyword evidence="5 8" id="KW-1133">Transmembrane helix</keyword>
<keyword evidence="6 8" id="KW-0472">Membrane</keyword>
<dbReference type="Proteomes" id="UP000826195">
    <property type="component" value="Unassembled WGS sequence"/>
</dbReference>
<keyword evidence="7" id="KW-0325">Glycoprotein</keyword>
<reference evidence="10 11" key="1">
    <citation type="journal article" date="2021" name="J. Hered.">
        <title>A chromosome-level genome assembly of the parasitoid wasp, Cotesia glomerata (Hymenoptera: Braconidae).</title>
        <authorList>
            <person name="Pinto B.J."/>
            <person name="Weis J.J."/>
            <person name="Gamble T."/>
            <person name="Ode P.J."/>
            <person name="Paul R."/>
            <person name="Zaspel J.M."/>
        </authorList>
    </citation>
    <scope>NUCLEOTIDE SEQUENCE [LARGE SCALE GENOMIC DNA]</scope>
    <source>
        <strain evidence="10">CgM1</strain>
    </source>
</reference>
<feature type="domain" description="Ig-like" evidence="9">
    <location>
        <begin position="262"/>
        <end position="364"/>
    </location>
</feature>
<dbReference type="SUPFAM" id="SSF48726">
    <property type="entry name" value="Immunoglobulin"/>
    <property type="match status" value="2"/>
</dbReference>
<evidence type="ECO:0000256" key="1">
    <source>
        <dbReference type="ARBA" id="ARBA00004479"/>
    </source>
</evidence>
<keyword evidence="11" id="KW-1185">Reference proteome</keyword>
<organism evidence="10 11">
    <name type="scientific">Cotesia glomerata</name>
    <name type="common">Lepidopteran parasitic wasp</name>
    <name type="synonym">Apanteles glomeratus</name>
    <dbReference type="NCBI Taxonomy" id="32391"/>
    <lineage>
        <taxon>Eukaryota</taxon>
        <taxon>Metazoa</taxon>
        <taxon>Ecdysozoa</taxon>
        <taxon>Arthropoda</taxon>
        <taxon>Hexapoda</taxon>
        <taxon>Insecta</taxon>
        <taxon>Pterygota</taxon>
        <taxon>Neoptera</taxon>
        <taxon>Endopterygota</taxon>
        <taxon>Hymenoptera</taxon>
        <taxon>Apocrita</taxon>
        <taxon>Ichneumonoidea</taxon>
        <taxon>Braconidae</taxon>
        <taxon>Microgastrinae</taxon>
        <taxon>Cotesia</taxon>
    </lineage>
</organism>
<evidence type="ECO:0000259" key="9">
    <source>
        <dbReference type="PROSITE" id="PS50835"/>
    </source>
</evidence>
<evidence type="ECO:0000256" key="7">
    <source>
        <dbReference type="ARBA" id="ARBA00023180"/>
    </source>
</evidence>
<dbReference type="AlphaFoldDB" id="A0AAV7HXG5"/>
<accession>A0AAV7HXG5</accession>
<dbReference type="Pfam" id="PF07686">
    <property type="entry name" value="V-set"/>
    <property type="match status" value="1"/>
</dbReference>
<feature type="transmembrane region" description="Helical" evidence="8">
    <location>
        <begin position="393"/>
        <end position="413"/>
    </location>
</feature>
<proteinExistence type="inferred from homology"/>
<evidence type="ECO:0000256" key="3">
    <source>
        <dbReference type="ARBA" id="ARBA00022692"/>
    </source>
</evidence>
<gene>
    <name evidence="10" type="ORF">KQX54_016356</name>
</gene>
<comment type="subcellular location">
    <subcellularLocation>
        <location evidence="1">Membrane</location>
        <topology evidence="1">Single-pass type I membrane protein</topology>
    </subcellularLocation>
</comment>
<dbReference type="InterPro" id="IPR013106">
    <property type="entry name" value="Ig_V-set"/>
</dbReference>
<dbReference type="PROSITE" id="PS50835">
    <property type="entry name" value="IG_LIKE"/>
    <property type="match status" value="2"/>
</dbReference>
<feature type="domain" description="Ig-like" evidence="9">
    <location>
        <begin position="43"/>
        <end position="114"/>
    </location>
</feature>
<dbReference type="EMBL" id="JAHXZJ010002982">
    <property type="protein sequence ID" value="KAH0535428.1"/>
    <property type="molecule type" value="Genomic_DNA"/>
</dbReference>
<evidence type="ECO:0000256" key="4">
    <source>
        <dbReference type="ARBA" id="ARBA00022729"/>
    </source>
</evidence>
<dbReference type="PANTHER" id="PTHR32178:SF6">
    <property type="entry name" value="IG-LIKE DOMAIN-CONTAINING PROTEIN"/>
    <property type="match status" value="1"/>
</dbReference>